<proteinExistence type="predicted"/>
<feature type="compositionally biased region" description="Basic and acidic residues" evidence="1">
    <location>
        <begin position="104"/>
        <end position="118"/>
    </location>
</feature>
<feature type="region of interest" description="Disordered" evidence="1">
    <location>
        <begin position="97"/>
        <end position="210"/>
    </location>
</feature>
<feature type="region of interest" description="Disordered" evidence="1">
    <location>
        <begin position="257"/>
        <end position="296"/>
    </location>
</feature>
<keyword evidence="2" id="KW-1133">Transmembrane helix</keyword>
<evidence type="ECO:0000313" key="4">
    <source>
        <dbReference type="Proteomes" id="UP000293781"/>
    </source>
</evidence>
<name>A0A4Q7UIF4_9ACTN</name>
<dbReference type="Proteomes" id="UP000293781">
    <property type="component" value="Unassembled WGS sequence"/>
</dbReference>
<gene>
    <name evidence="3" type="ORF">EV382_2557</name>
</gene>
<evidence type="ECO:0000313" key="3">
    <source>
        <dbReference type="EMBL" id="RZT79359.1"/>
    </source>
</evidence>
<keyword evidence="4" id="KW-1185">Reference proteome</keyword>
<feature type="region of interest" description="Disordered" evidence="1">
    <location>
        <begin position="350"/>
        <end position="370"/>
    </location>
</feature>
<dbReference type="AlphaFoldDB" id="A0A4Q7UIF4"/>
<keyword evidence="2" id="KW-0472">Membrane</keyword>
<sequence>MSASLRWVSNPVEGIDSRVRSPVIGTAPTSAPRRSAPILADRLRGLARRMVLIAAAVGVGFVVAALFQGPAAADGIRGGSGDEPRRDIAGLIERVARFTVSERPGQDHQRTAGADDRHRDRRPAPPAGSIGGIVALDEDAPSPTPPRRTGTSRVSVPPPRVGASDPSGAAEREPPRPAPVARAAHRSAHRVNLPRPPAAVAPDAPAPHGRADSPVAGLITAALPSVVDIVATVPVRPVVMALLRVADAVLPPALLPTTPPAAPPRSAPPASGPSTAPAADPAPAAPTPPADPVLAPVPAAVPPVPATPPPMPVVGPAPPTTSAGHHAARAGPVAAAAEFSGQPVAPVDQDAAGVGGKSTPGPGLVWPLDRPAQFGAGQPCDLVPLLVESRNLSPITRPG</sequence>
<organism evidence="3 4">
    <name type="scientific">Micromonospora violae</name>
    <dbReference type="NCBI Taxonomy" id="1278207"/>
    <lineage>
        <taxon>Bacteria</taxon>
        <taxon>Bacillati</taxon>
        <taxon>Actinomycetota</taxon>
        <taxon>Actinomycetes</taxon>
        <taxon>Micromonosporales</taxon>
        <taxon>Micromonosporaceae</taxon>
        <taxon>Micromonospora</taxon>
    </lineage>
</organism>
<keyword evidence="2" id="KW-0812">Transmembrane</keyword>
<feature type="compositionally biased region" description="Pro residues" evidence="1">
    <location>
        <begin position="257"/>
        <end position="271"/>
    </location>
</feature>
<accession>A0A4Q7UIF4</accession>
<comment type="caution">
    <text evidence="3">The sequence shown here is derived from an EMBL/GenBank/DDBJ whole genome shotgun (WGS) entry which is preliminary data.</text>
</comment>
<dbReference type="EMBL" id="SHKK01000001">
    <property type="protein sequence ID" value="RZT79359.1"/>
    <property type="molecule type" value="Genomic_DNA"/>
</dbReference>
<evidence type="ECO:0000256" key="1">
    <source>
        <dbReference type="SAM" id="MobiDB-lite"/>
    </source>
</evidence>
<reference evidence="3 4" key="1">
    <citation type="submission" date="2019-02" db="EMBL/GenBank/DDBJ databases">
        <title>Sequencing the genomes of 1000 actinobacteria strains.</title>
        <authorList>
            <person name="Klenk H.-P."/>
        </authorList>
    </citation>
    <scope>NUCLEOTIDE SEQUENCE [LARGE SCALE GENOMIC DNA]</scope>
    <source>
        <strain evidence="3 4">DSM 45888</strain>
    </source>
</reference>
<protein>
    <submittedName>
        <fullName evidence="3">Uncharacterized protein</fullName>
    </submittedName>
</protein>
<evidence type="ECO:0000256" key="2">
    <source>
        <dbReference type="SAM" id="Phobius"/>
    </source>
</evidence>
<feature type="compositionally biased region" description="Low complexity" evidence="1">
    <location>
        <begin position="272"/>
        <end position="282"/>
    </location>
</feature>
<feature type="transmembrane region" description="Helical" evidence="2">
    <location>
        <begin position="50"/>
        <end position="67"/>
    </location>
</feature>